<evidence type="ECO:0000313" key="2">
    <source>
        <dbReference type="Proteomes" id="UP000053660"/>
    </source>
</evidence>
<name>A0A0B1SZ10_OESDE</name>
<dbReference type="AlphaFoldDB" id="A0A0B1SZ10"/>
<organism evidence="1 2">
    <name type="scientific">Oesophagostomum dentatum</name>
    <name type="common">Nodular worm</name>
    <dbReference type="NCBI Taxonomy" id="61180"/>
    <lineage>
        <taxon>Eukaryota</taxon>
        <taxon>Metazoa</taxon>
        <taxon>Ecdysozoa</taxon>
        <taxon>Nematoda</taxon>
        <taxon>Chromadorea</taxon>
        <taxon>Rhabditida</taxon>
        <taxon>Rhabditina</taxon>
        <taxon>Rhabditomorpha</taxon>
        <taxon>Strongyloidea</taxon>
        <taxon>Strongylidae</taxon>
        <taxon>Oesophagostomum</taxon>
    </lineage>
</organism>
<protein>
    <submittedName>
        <fullName evidence="1">Uncharacterized protein</fullName>
    </submittedName>
</protein>
<dbReference type="Proteomes" id="UP000053660">
    <property type="component" value="Unassembled WGS sequence"/>
</dbReference>
<evidence type="ECO:0000313" key="1">
    <source>
        <dbReference type="EMBL" id="KHJ90199.1"/>
    </source>
</evidence>
<reference evidence="1 2" key="1">
    <citation type="submission" date="2014-03" db="EMBL/GenBank/DDBJ databases">
        <title>Draft genome of the hookworm Oesophagostomum dentatum.</title>
        <authorList>
            <person name="Mitreva M."/>
        </authorList>
    </citation>
    <scope>NUCLEOTIDE SEQUENCE [LARGE SCALE GENOMIC DNA]</scope>
    <source>
        <strain evidence="1 2">OD-Hann</strain>
    </source>
</reference>
<proteinExistence type="predicted"/>
<gene>
    <name evidence="1" type="ORF">OESDEN_09961</name>
</gene>
<keyword evidence="2" id="KW-1185">Reference proteome</keyword>
<sequence length="175" mass="19804">MRQSRWRVQLLAVKVGEYQIRLQTFRDAIAHAACSNICTCVPNNHFRKFLLETAEVPQPFKKEVKRGKDGLVLSSGPGVPASITKQRKRGGDQFSLIHEFKAKPIPAFAKKLRGQDLVDYLNIVQPFFKANVSTLTVEEKRNLIMDKRFLEQIDEGDKASHVSEVDIDGSAIPER</sequence>
<accession>A0A0B1SZ10</accession>
<dbReference type="EMBL" id="KN553279">
    <property type="protein sequence ID" value="KHJ90199.1"/>
    <property type="molecule type" value="Genomic_DNA"/>
</dbReference>